<dbReference type="Pfam" id="PF04788">
    <property type="entry name" value="DUF620"/>
    <property type="match status" value="1"/>
</dbReference>
<gene>
    <name evidence="1" type="ORF">CDL15_Pgr006865</name>
</gene>
<evidence type="ECO:0008006" key="3">
    <source>
        <dbReference type="Google" id="ProtNLM"/>
    </source>
</evidence>
<dbReference type="PANTHER" id="PTHR31300">
    <property type="entry name" value="LIPASE"/>
    <property type="match status" value="1"/>
</dbReference>
<sequence length="422" mass="46659">MYRQSSISMRKLCPNFDKEDGLDTVLEVPIPEEMFTNMGTNAVVRWQNLRALMRAPSAGGDGKSSSSSSTSHLSSGSSSEFMALLKLVGAPLIPFQVQSDHALTRPIRDGSIVGNFFLLRLLLLAIRVQGQQEASTAKYIVQQYVAATGGQATLNAVCSMYAVGQVKMIGSEMRQTDGSVHPQGACEVGGFVLWQKNPDLWYLELVVSGFKVSAGSDGKVGWNQSSSQPCHASRGPPRPLRRFFQGLDPRSTVNLFLEAVCIGEKTIGEKTTDEEDCFVLKIEAPPSILRAQSSPNTELIHHKVWGYFSQRTGLLVHFEDTKLVRMKNNNKGKGSDVVFWETTMETDIWDYRYVDGINIAHGGKTCVTLFRYGGAMHHKRKIEETWTIEEVDFNICGLSMDCFLPPADVKREPENGDHGIVS</sequence>
<evidence type="ECO:0000313" key="1">
    <source>
        <dbReference type="EMBL" id="OWM80834.1"/>
    </source>
</evidence>
<evidence type="ECO:0000313" key="2">
    <source>
        <dbReference type="Proteomes" id="UP000197138"/>
    </source>
</evidence>
<reference evidence="2" key="1">
    <citation type="journal article" date="2017" name="Plant J.">
        <title>The pomegranate (Punica granatum L.) genome and the genomics of punicalagin biosynthesis.</title>
        <authorList>
            <person name="Qin G."/>
            <person name="Xu C."/>
            <person name="Ming R."/>
            <person name="Tang H."/>
            <person name="Guyot R."/>
            <person name="Kramer E.M."/>
            <person name="Hu Y."/>
            <person name="Yi X."/>
            <person name="Qi Y."/>
            <person name="Xu X."/>
            <person name="Gao Z."/>
            <person name="Pan H."/>
            <person name="Jian J."/>
            <person name="Tian Y."/>
            <person name="Yue Z."/>
            <person name="Xu Y."/>
        </authorList>
    </citation>
    <scope>NUCLEOTIDE SEQUENCE [LARGE SCALE GENOMIC DNA]</scope>
    <source>
        <strain evidence="2">cv. Dabenzi</strain>
    </source>
</reference>
<comment type="caution">
    <text evidence="1">The sequence shown here is derived from an EMBL/GenBank/DDBJ whole genome shotgun (WGS) entry which is preliminary data.</text>
</comment>
<organism evidence="1 2">
    <name type="scientific">Punica granatum</name>
    <name type="common">Pomegranate</name>
    <dbReference type="NCBI Taxonomy" id="22663"/>
    <lineage>
        <taxon>Eukaryota</taxon>
        <taxon>Viridiplantae</taxon>
        <taxon>Streptophyta</taxon>
        <taxon>Embryophyta</taxon>
        <taxon>Tracheophyta</taxon>
        <taxon>Spermatophyta</taxon>
        <taxon>Magnoliopsida</taxon>
        <taxon>eudicotyledons</taxon>
        <taxon>Gunneridae</taxon>
        <taxon>Pentapetalae</taxon>
        <taxon>rosids</taxon>
        <taxon>malvids</taxon>
        <taxon>Myrtales</taxon>
        <taxon>Lythraceae</taxon>
        <taxon>Punica</taxon>
    </lineage>
</organism>
<dbReference type="Proteomes" id="UP000197138">
    <property type="component" value="Unassembled WGS sequence"/>
</dbReference>
<dbReference type="AlphaFoldDB" id="A0A218X799"/>
<dbReference type="PANTHER" id="PTHR31300:SF25">
    <property type="entry name" value="DUF620 FAMILY PROTEIN (DUF620)"/>
    <property type="match status" value="1"/>
</dbReference>
<name>A0A218X799_PUNGR</name>
<proteinExistence type="predicted"/>
<protein>
    <recommendedName>
        <fullName evidence="3">DUF620 domain-containing protein</fullName>
    </recommendedName>
</protein>
<dbReference type="EMBL" id="MTKT01002214">
    <property type="protein sequence ID" value="OWM80834.1"/>
    <property type="molecule type" value="Genomic_DNA"/>
</dbReference>
<accession>A0A218X799</accession>
<dbReference type="InterPro" id="IPR006873">
    <property type="entry name" value="DUF620"/>
</dbReference>